<dbReference type="InterPro" id="IPR000415">
    <property type="entry name" value="Nitroreductase-like"/>
</dbReference>
<reference evidence="5" key="1">
    <citation type="journal article" date="2019" name="Int. J. Syst. Evol. Microbiol.">
        <title>The Global Catalogue of Microorganisms (GCM) 10K type strain sequencing project: providing services to taxonomists for standard genome sequencing and annotation.</title>
        <authorList>
            <consortium name="The Broad Institute Genomics Platform"/>
            <consortium name="The Broad Institute Genome Sequencing Center for Infectious Disease"/>
            <person name="Wu L."/>
            <person name="Ma J."/>
        </authorList>
    </citation>
    <scope>NUCLEOTIDE SEQUENCE [LARGE SCALE GENOMIC DNA]</scope>
    <source>
        <strain evidence="5">CCUG 59778</strain>
    </source>
</reference>
<feature type="domain" description="Nitroreductase" evidence="3">
    <location>
        <begin position="75"/>
        <end position="158"/>
    </location>
</feature>
<comment type="caution">
    <text evidence="4">The sequence shown here is derived from an EMBL/GenBank/DDBJ whole genome shotgun (WGS) entry which is preliminary data.</text>
</comment>
<proteinExistence type="inferred from homology"/>
<feature type="domain" description="Nitroreductase" evidence="3">
    <location>
        <begin position="17"/>
        <end position="61"/>
    </location>
</feature>
<sequence length="202" mass="21711">MRSDQPDLASTIPHPLIAERWSPRAFDPDGAVTPDALARMVEAARWAPSYGNTQPARYLVGPRGTDTFDRVLDRLNAGNRVWAHRAGALLVACAQTRNDKGEVPYAEYGVGLATENLVLQAVAEGLVAHQMAGFDRDGVSAEFGLPESVRPLVAIAVGVLGSPELLEPEKRERETAPRRRIAAEELAFTGTWGTPYLSPGGG</sequence>
<dbReference type="SUPFAM" id="SSF55469">
    <property type="entry name" value="FMN-dependent nitroreductase-like"/>
    <property type="match status" value="1"/>
</dbReference>
<evidence type="ECO:0000313" key="5">
    <source>
        <dbReference type="Proteomes" id="UP001596157"/>
    </source>
</evidence>
<evidence type="ECO:0000256" key="2">
    <source>
        <dbReference type="ARBA" id="ARBA00023002"/>
    </source>
</evidence>
<accession>A0ABW0ETQ9</accession>
<dbReference type="InterPro" id="IPR029479">
    <property type="entry name" value="Nitroreductase"/>
</dbReference>
<dbReference type="RefSeq" id="WP_378250663.1">
    <property type="nucleotide sequence ID" value="NZ_JBHSKF010000018.1"/>
</dbReference>
<dbReference type="Proteomes" id="UP001596157">
    <property type="component" value="Unassembled WGS sequence"/>
</dbReference>
<dbReference type="Pfam" id="PF00881">
    <property type="entry name" value="Nitroreductase"/>
    <property type="match status" value="2"/>
</dbReference>
<evidence type="ECO:0000313" key="4">
    <source>
        <dbReference type="EMBL" id="MFC5290768.1"/>
    </source>
</evidence>
<keyword evidence="5" id="KW-1185">Reference proteome</keyword>
<dbReference type="PANTHER" id="PTHR43673">
    <property type="entry name" value="NAD(P)H NITROREDUCTASE YDGI-RELATED"/>
    <property type="match status" value="1"/>
</dbReference>
<organism evidence="4 5">
    <name type="scientific">Actinokineospora guangxiensis</name>
    <dbReference type="NCBI Taxonomy" id="1490288"/>
    <lineage>
        <taxon>Bacteria</taxon>
        <taxon>Bacillati</taxon>
        <taxon>Actinomycetota</taxon>
        <taxon>Actinomycetes</taxon>
        <taxon>Pseudonocardiales</taxon>
        <taxon>Pseudonocardiaceae</taxon>
        <taxon>Actinokineospora</taxon>
    </lineage>
</organism>
<keyword evidence="2" id="KW-0560">Oxidoreductase</keyword>
<dbReference type="Gene3D" id="3.40.109.10">
    <property type="entry name" value="NADH Oxidase"/>
    <property type="match status" value="1"/>
</dbReference>
<name>A0ABW0ETQ9_9PSEU</name>
<comment type="similarity">
    <text evidence="1">Belongs to the nitroreductase family.</text>
</comment>
<dbReference type="PANTHER" id="PTHR43673:SF10">
    <property type="entry name" value="NADH DEHYDROGENASE_NAD(P)H NITROREDUCTASE XCC3605-RELATED"/>
    <property type="match status" value="1"/>
</dbReference>
<evidence type="ECO:0000256" key="1">
    <source>
        <dbReference type="ARBA" id="ARBA00007118"/>
    </source>
</evidence>
<protein>
    <submittedName>
        <fullName evidence="4">Nitroreductase family protein</fullName>
    </submittedName>
</protein>
<evidence type="ECO:0000259" key="3">
    <source>
        <dbReference type="Pfam" id="PF00881"/>
    </source>
</evidence>
<dbReference type="CDD" id="cd02138">
    <property type="entry name" value="TdsD-like"/>
    <property type="match status" value="1"/>
</dbReference>
<dbReference type="EMBL" id="JBHSKF010000018">
    <property type="protein sequence ID" value="MFC5290768.1"/>
    <property type="molecule type" value="Genomic_DNA"/>
</dbReference>
<gene>
    <name evidence="4" type="ORF">ACFPM7_27275</name>
</gene>